<gene>
    <name evidence="11" type="ORF">KHB02_19360</name>
</gene>
<evidence type="ECO:0000313" key="11">
    <source>
        <dbReference type="EMBL" id="MBS4183554.1"/>
    </source>
</evidence>
<keyword evidence="4" id="KW-0548">Nucleotidyltransferase</keyword>
<dbReference type="AlphaFoldDB" id="A0A942T014"/>
<dbReference type="InterPro" id="IPR001387">
    <property type="entry name" value="Cro/C1-type_HTH"/>
</dbReference>
<dbReference type="PANTHER" id="PTHR33571">
    <property type="entry name" value="SSL8005 PROTEIN"/>
    <property type="match status" value="1"/>
</dbReference>
<keyword evidence="8" id="KW-0460">Magnesium</keyword>
<feature type="domain" description="HTH cro/C1-type" evidence="10">
    <location>
        <begin position="13"/>
        <end position="59"/>
    </location>
</feature>
<evidence type="ECO:0000256" key="2">
    <source>
        <dbReference type="ARBA" id="ARBA00022649"/>
    </source>
</evidence>
<reference evidence="11" key="1">
    <citation type="submission" date="2021-05" db="EMBL/GenBank/DDBJ databases">
        <title>Novel Bacillus species.</title>
        <authorList>
            <person name="Liu G."/>
        </authorList>
    </citation>
    <scope>NUCLEOTIDE SEQUENCE</scope>
    <source>
        <strain evidence="11">FJAT-50051</strain>
    </source>
</reference>
<comment type="caution">
    <text evidence="11">The sequence shown here is derived from an EMBL/GenBank/DDBJ whole genome shotgun (WGS) entry which is preliminary data.</text>
</comment>
<dbReference type="CDD" id="cd05403">
    <property type="entry name" value="NT_KNTase_like"/>
    <property type="match status" value="1"/>
</dbReference>
<dbReference type="InterPro" id="IPR002934">
    <property type="entry name" value="Polymerase_NTP_transf_dom"/>
</dbReference>
<proteinExistence type="inferred from homology"/>
<dbReference type="Gene3D" id="3.30.460.10">
    <property type="entry name" value="Beta Polymerase, domain 2"/>
    <property type="match status" value="1"/>
</dbReference>
<dbReference type="Pfam" id="PF01381">
    <property type="entry name" value="HTH_3"/>
    <property type="match status" value="1"/>
</dbReference>
<evidence type="ECO:0000256" key="9">
    <source>
        <dbReference type="ARBA" id="ARBA00038276"/>
    </source>
</evidence>
<dbReference type="SUPFAM" id="SSF47413">
    <property type="entry name" value="lambda repressor-like DNA-binding domains"/>
    <property type="match status" value="1"/>
</dbReference>
<keyword evidence="6" id="KW-0547">Nucleotide-binding</keyword>
<comment type="similarity">
    <text evidence="9">Belongs to the MntA antitoxin family.</text>
</comment>
<dbReference type="PANTHER" id="PTHR33571:SF12">
    <property type="entry name" value="BSL3053 PROTEIN"/>
    <property type="match status" value="1"/>
</dbReference>
<dbReference type="GO" id="GO:0005524">
    <property type="term" value="F:ATP binding"/>
    <property type="evidence" value="ECO:0007669"/>
    <property type="project" value="UniProtKB-KW"/>
</dbReference>
<keyword evidence="2" id="KW-1277">Toxin-antitoxin system</keyword>
<evidence type="ECO:0000256" key="4">
    <source>
        <dbReference type="ARBA" id="ARBA00022695"/>
    </source>
</evidence>
<dbReference type="InterPro" id="IPR043519">
    <property type="entry name" value="NT_sf"/>
</dbReference>
<dbReference type="InterPro" id="IPR052038">
    <property type="entry name" value="Type-VII_TA_antitoxin"/>
</dbReference>
<dbReference type="SUPFAM" id="SSF81301">
    <property type="entry name" value="Nucleotidyltransferase"/>
    <property type="match status" value="1"/>
</dbReference>
<name>A0A942T014_9BACI</name>
<dbReference type="Gene3D" id="1.10.260.40">
    <property type="entry name" value="lambda repressor-like DNA-binding domains"/>
    <property type="match status" value="1"/>
</dbReference>
<protein>
    <submittedName>
        <fullName evidence="11">Helix-turn-helix domain-containing protein</fullName>
    </submittedName>
</protein>
<evidence type="ECO:0000256" key="7">
    <source>
        <dbReference type="ARBA" id="ARBA00022840"/>
    </source>
</evidence>
<keyword evidence="5" id="KW-0479">Metal-binding</keyword>
<evidence type="ECO:0000256" key="3">
    <source>
        <dbReference type="ARBA" id="ARBA00022679"/>
    </source>
</evidence>
<evidence type="ECO:0000259" key="10">
    <source>
        <dbReference type="PROSITE" id="PS50943"/>
    </source>
</evidence>
<accession>A0A942T014</accession>
<evidence type="ECO:0000256" key="5">
    <source>
        <dbReference type="ARBA" id="ARBA00022723"/>
    </source>
</evidence>
<evidence type="ECO:0000256" key="8">
    <source>
        <dbReference type="ARBA" id="ARBA00022842"/>
    </source>
</evidence>
<organism evidence="11">
    <name type="scientific">Neobacillus citreus</name>
    <dbReference type="NCBI Taxonomy" id="2833578"/>
    <lineage>
        <taxon>Bacteria</taxon>
        <taxon>Bacillati</taxon>
        <taxon>Bacillota</taxon>
        <taxon>Bacilli</taxon>
        <taxon>Bacillales</taxon>
        <taxon>Bacillaceae</taxon>
        <taxon>Neobacillus</taxon>
    </lineage>
</organism>
<dbReference type="InterPro" id="IPR010982">
    <property type="entry name" value="Lambda_DNA-bd_dom_sf"/>
</dbReference>
<sequence length="158" mass="17000">MARFDSTDAPRLVSEARRDAGLTQSELAQRSGVSQPNLSAIEAGRRAVAPDLLERILRAADYRPGLAMRLHQADIEEAARRVGVRAMRVFGSVARGRDHFTSDIDLVVDLEPGADLLRAMAFPVDVEAITGFPAEMYLERSLAGSAEGAQLLDGAVAL</sequence>
<dbReference type="Pfam" id="PF01909">
    <property type="entry name" value="NTP_transf_2"/>
    <property type="match status" value="1"/>
</dbReference>
<dbReference type="GO" id="GO:0046872">
    <property type="term" value="F:metal ion binding"/>
    <property type="evidence" value="ECO:0007669"/>
    <property type="project" value="UniProtKB-KW"/>
</dbReference>
<dbReference type="PROSITE" id="PS50943">
    <property type="entry name" value="HTH_CROC1"/>
    <property type="match status" value="1"/>
</dbReference>
<dbReference type="GO" id="GO:0016779">
    <property type="term" value="F:nucleotidyltransferase activity"/>
    <property type="evidence" value="ECO:0007669"/>
    <property type="project" value="UniProtKB-KW"/>
</dbReference>
<dbReference type="GO" id="GO:0003677">
    <property type="term" value="F:DNA binding"/>
    <property type="evidence" value="ECO:0007669"/>
    <property type="project" value="InterPro"/>
</dbReference>
<keyword evidence="3" id="KW-0808">Transferase</keyword>
<comment type="cofactor">
    <cofactor evidence="1">
        <name>Mg(2+)</name>
        <dbReference type="ChEBI" id="CHEBI:18420"/>
    </cofactor>
</comment>
<dbReference type="EMBL" id="JAGYPE010000003">
    <property type="protein sequence ID" value="MBS4183554.1"/>
    <property type="molecule type" value="Genomic_DNA"/>
</dbReference>
<evidence type="ECO:0000256" key="6">
    <source>
        <dbReference type="ARBA" id="ARBA00022741"/>
    </source>
</evidence>
<dbReference type="CDD" id="cd00093">
    <property type="entry name" value="HTH_XRE"/>
    <property type="match status" value="1"/>
</dbReference>
<evidence type="ECO:0000256" key="1">
    <source>
        <dbReference type="ARBA" id="ARBA00001946"/>
    </source>
</evidence>
<dbReference type="SMART" id="SM00530">
    <property type="entry name" value="HTH_XRE"/>
    <property type="match status" value="1"/>
</dbReference>
<keyword evidence="7" id="KW-0067">ATP-binding</keyword>